<comment type="caution">
    <text evidence="13">The sequence shown here is derived from an EMBL/GenBank/DDBJ whole genome shotgun (WGS) entry which is preliminary data.</text>
</comment>
<dbReference type="InterPro" id="IPR039155">
    <property type="entry name" value="MLEC"/>
</dbReference>
<evidence type="ECO:0000256" key="4">
    <source>
        <dbReference type="ARBA" id="ARBA00022729"/>
    </source>
</evidence>
<dbReference type="PANTHER" id="PTHR13460">
    <property type="match status" value="1"/>
</dbReference>
<keyword evidence="4" id="KW-0732">Signal</keyword>
<dbReference type="SUPFAM" id="SSF49299">
    <property type="entry name" value="PKD domain"/>
    <property type="match status" value="1"/>
</dbReference>
<keyword evidence="7" id="KW-0472">Membrane</keyword>
<comment type="subcellular location">
    <subcellularLocation>
        <location evidence="1">Endoplasmic reticulum membrane</location>
        <topology evidence="1">Single-pass type I membrane protein</topology>
    </subcellularLocation>
</comment>
<feature type="domain" description="Dystroglycan-type cadherin-like" evidence="12">
    <location>
        <begin position="531"/>
        <end position="619"/>
    </location>
</feature>
<gene>
    <name evidence="13" type="ORF">ACFPJ5_18170</name>
</gene>
<keyword evidence="8" id="KW-0325">Glycoprotein</keyword>
<evidence type="ECO:0000256" key="3">
    <source>
        <dbReference type="ARBA" id="ARBA00022692"/>
    </source>
</evidence>
<feature type="region of interest" description="Disordered" evidence="10">
    <location>
        <begin position="708"/>
        <end position="727"/>
    </location>
</feature>
<dbReference type="AlphaFoldDB" id="A0ABD5RFK4"/>
<evidence type="ECO:0000259" key="11">
    <source>
        <dbReference type="SMART" id="SM00089"/>
    </source>
</evidence>
<dbReference type="InterPro" id="IPR008979">
    <property type="entry name" value="Galactose-bd-like_sf"/>
</dbReference>
<dbReference type="InterPro" id="IPR018905">
    <property type="entry name" value="A-galactase_NEW3"/>
</dbReference>
<keyword evidence="3" id="KW-0812">Transmembrane</keyword>
<evidence type="ECO:0000256" key="2">
    <source>
        <dbReference type="ARBA" id="ARBA00009141"/>
    </source>
</evidence>
<feature type="compositionally biased region" description="Low complexity" evidence="10">
    <location>
        <begin position="708"/>
        <end position="724"/>
    </location>
</feature>
<dbReference type="InterPro" id="IPR021720">
    <property type="entry name" value="Malectin_dom"/>
</dbReference>
<sequence length="880" mass="88953">MQSGDTTVAPGETFTVEATVNAADDVNGPAIDVDLPSGWTVTSQESPDGVTYKPSETQWVSLGGSYTITYTVQVPSDAAGGDYTVAGEGSGIDSESTRVTDTDDLTITVEAQNTAPTADAGADQTVQAGDTVTLDATGSSDADGSIASYSWTQTGGTSVSLSDASAAQPTFTAPDLTSEETLTFEVQVTDDDGATATDSVSVTVQPTSTGAKSAEVAITPNSGLEASTYGGGSFQVTNTGDQNIESVTIDLSTTTLPDMVFDPDGTAGDQAAKGLTIDSQSGDGVGVVSTADGDVFSQPHNGQDGSDGYDVLTIEFTDFDPGETVAFSADNDPTSIKGATVSSQEAGPVSGLELARATVDVGYADGTTQTTQAIGDGSQGGAQAVADSDVPAAPSIGAEGVSLDGTALDGYHGAATVTEAAQTITVSGPANADVTLVRVEGELELSNVPDYDGTPGYEIEDFEANKAENVEYYSATLDSNGEATIPVTLTDSTDVGGLNYFVAAVEDGDGAGLSSNVVVLELDPDAGNSAPTVDSITDQGVTEGESLSVDVPASDADGDDLTYSASGPSFVMANADGTLTIAPGADAVGTYTVTVTADDGQATASEEFAVYVDEPDQDGEVVFAANAGGSSYTAADGTTYQAGADATALASGSTYSVSQSIANTEDDTLYQTERYGGSDGNVAPNLALDVEDGTYEVTLKFAEIYQGVSGSDSPDSTTPPVDGTNENDRLFTVTVEGEEVLTEYDIFSEVGPLTATDKTYTVEVTDGTLNVDFAAINDNAKLSAVKVEQIDTADDGPGVIGDFENAPTDPDGDGLYEDVNGDGDVNVGDAQAIFANADDPVVVNNVDAFDYNGDGDVNVGDAQALFANGVEAGDSDGTEA</sequence>
<evidence type="ECO:0000256" key="7">
    <source>
        <dbReference type="ARBA" id="ARBA00023136"/>
    </source>
</evidence>
<keyword evidence="6" id="KW-1133">Transmembrane helix</keyword>
<feature type="domain" description="PKD/Chitinase" evidence="11">
    <location>
        <begin position="533"/>
        <end position="615"/>
    </location>
</feature>
<dbReference type="PANTHER" id="PTHR13460:SF0">
    <property type="entry name" value="MALECTIN"/>
    <property type="match status" value="1"/>
</dbReference>
<dbReference type="Pfam" id="PF22352">
    <property type="entry name" value="K319L-like_PKD"/>
    <property type="match status" value="1"/>
</dbReference>
<accession>A0ABD5RFK4</accession>
<dbReference type="Gene3D" id="2.60.40.10">
    <property type="entry name" value="Immunoglobulins"/>
    <property type="match status" value="3"/>
</dbReference>
<name>A0ABD5RFK4_9EURY</name>
<dbReference type="Pfam" id="PF10633">
    <property type="entry name" value="NPCBM_assoc"/>
    <property type="match status" value="1"/>
</dbReference>
<evidence type="ECO:0000256" key="8">
    <source>
        <dbReference type="ARBA" id="ARBA00023180"/>
    </source>
</evidence>
<protein>
    <submittedName>
        <fullName evidence="13">Malectin domain-containing carbohydrate-binding protein</fullName>
    </submittedName>
</protein>
<dbReference type="InterPro" id="IPR036439">
    <property type="entry name" value="Dockerin_dom_sf"/>
</dbReference>
<comment type="similarity">
    <text evidence="2">Belongs to the malectin family.</text>
</comment>
<proteinExistence type="inferred from homology"/>
<dbReference type="SUPFAM" id="SSF49313">
    <property type="entry name" value="Cadherin-like"/>
    <property type="match status" value="1"/>
</dbReference>
<dbReference type="Pfam" id="PF11721">
    <property type="entry name" value="Malectin"/>
    <property type="match status" value="1"/>
</dbReference>
<dbReference type="InterPro" id="IPR013783">
    <property type="entry name" value="Ig-like_fold"/>
</dbReference>
<dbReference type="EMBL" id="JBHSKX010000004">
    <property type="protein sequence ID" value="MFC5368855.1"/>
    <property type="molecule type" value="Genomic_DNA"/>
</dbReference>
<dbReference type="SMART" id="SM00736">
    <property type="entry name" value="CADG"/>
    <property type="match status" value="1"/>
</dbReference>
<dbReference type="InterPro" id="IPR035986">
    <property type="entry name" value="PKD_dom_sf"/>
</dbReference>
<keyword evidence="9" id="KW-0119">Carbohydrate metabolism</keyword>
<dbReference type="Gene3D" id="2.60.120.430">
    <property type="entry name" value="Galactose-binding lectin"/>
    <property type="match status" value="1"/>
</dbReference>
<dbReference type="SUPFAM" id="SSF63446">
    <property type="entry name" value="Type I dockerin domain"/>
    <property type="match status" value="1"/>
</dbReference>
<dbReference type="InterPro" id="IPR015919">
    <property type="entry name" value="Cadherin-like_sf"/>
</dbReference>
<dbReference type="RefSeq" id="WP_227230914.1">
    <property type="nucleotide sequence ID" value="NZ_JAJCVJ010000003.1"/>
</dbReference>
<dbReference type="InterPro" id="IPR022409">
    <property type="entry name" value="PKD/Chitinase_dom"/>
</dbReference>
<dbReference type="Pfam" id="PF05345">
    <property type="entry name" value="He_PIG"/>
    <property type="match status" value="1"/>
</dbReference>
<dbReference type="CDD" id="cd00146">
    <property type="entry name" value="PKD"/>
    <property type="match status" value="1"/>
</dbReference>
<feature type="domain" description="PKD/Chitinase" evidence="11">
    <location>
        <begin position="117"/>
        <end position="207"/>
    </location>
</feature>
<dbReference type="Pfam" id="PF00404">
    <property type="entry name" value="Dockerin_1"/>
    <property type="match status" value="1"/>
</dbReference>
<keyword evidence="5" id="KW-0256">Endoplasmic reticulum</keyword>
<evidence type="ECO:0000313" key="13">
    <source>
        <dbReference type="EMBL" id="MFC5368855.1"/>
    </source>
</evidence>
<dbReference type="SUPFAM" id="SSF49785">
    <property type="entry name" value="Galactose-binding domain-like"/>
    <property type="match status" value="1"/>
</dbReference>
<dbReference type="InterPro" id="IPR002105">
    <property type="entry name" value="Dockerin_1_rpt"/>
</dbReference>
<evidence type="ECO:0000256" key="9">
    <source>
        <dbReference type="ARBA" id="ARBA00023277"/>
    </source>
</evidence>
<dbReference type="InterPro" id="IPR006644">
    <property type="entry name" value="Cadg"/>
</dbReference>
<evidence type="ECO:0000256" key="10">
    <source>
        <dbReference type="SAM" id="MobiDB-lite"/>
    </source>
</evidence>
<evidence type="ECO:0000256" key="6">
    <source>
        <dbReference type="ARBA" id="ARBA00022989"/>
    </source>
</evidence>
<evidence type="ECO:0000256" key="1">
    <source>
        <dbReference type="ARBA" id="ARBA00004115"/>
    </source>
</evidence>
<evidence type="ECO:0000256" key="5">
    <source>
        <dbReference type="ARBA" id="ARBA00022824"/>
    </source>
</evidence>
<organism evidence="13 14">
    <name type="scientific">Salinirubrum litoreum</name>
    <dbReference type="NCBI Taxonomy" id="1126234"/>
    <lineage>
        <taxon>Archaea</taxon>
        <taxon>Methanobacteriati</taxon>
        <taxon>Methanobacteriota</taxon>
        <taxon>Stenosarchaea group</taxon>
        <taxon>Halobacteria</taxon>
        <taxon>Halobacteriales</taxon>
        <taxon>Haloferacaceae</taxon>
        <taxon>Salinirubrum</taxon>
    </lineage>
</organism>
<dbReference type="Proteomes" id="UP001596201">
    <property type="component" value="Unassembled WGS sequence"/>
</dbReference>
<evidence type="ECO:0000259" key="12">
    <source>
        <dbReference type="SMART" id="SM00736"/>
    </source>
</evidence>
<keyword evidence="14" id="KW-1185">Reference proteome</keyword>
<reference evidence="13 14" key="1">
    <citation type="journal article" date="2019" name="Int. J. Syst. Evol. Microbiol.">
        <title>The Global Catalogue of Microorganisms (GCM) 10K type strain sequencing project: providing services to taxonomists for standard genome sequencing and annotation.</title>
        <authorList>
            <consortium name="The Broad Institute Genomics Platform"/>
            <consortium name="The Broad Institute Genome Sequencing Center for Infectious Disease"/>
            <person name="Wu L."/>
            <person name="Ma J."/>
        </authorList>
    </citation>
    <scope>NUCLEOTIDE SEQUENCE [LARGE SCALE GENOMIC DNA]</scope>
    <source>
        <strain evidence="13 14">CGMCC 1.12237</strain>
    </source>
</reference>
<evidence type="ECO:0000313" key="14">
    <source>
        <dbReference type="Proteomes" id="UP001596201"/>
    </source>
</evidence>
<dbReference type="SMART" id="SM00089">
    <property type="entry name" value="PKD"/>
    <property type="match status" value="2"/>
</dbReference>